<comment type="similarity">
    <text evidence="2 3">Belongs to the YPI1 family.</text>
</comment>
<evidence type="ECO:0000313" key="5">
    <source>
        <dbReference type="EMBL" id="TFB05257.1"/>
    </source>
</evidence>
<keyword evidence="3" id="KW-0539">Nucleus</keyword>
<dbReference type="InterPro" id="IPR011107">
    <property type="entry name" value="PPI_Ypi1"/>
</dbReference>
<comment type="caution">
    <text evidence="5">The sequence shown here is derived from an EMBL/GenBank/DDBJ whole genome shotgun (WGS) entry which is preliminary data.</text>
</comment>
<protein>
    <recommendedName>
        <fullName evidence="3">Type 1 phosphatases regulator</fullName>
    </recommendedName>
</protein>
<name>A0ABY2HAC1_9HYPO</name>
<gene>
    <name evidence="5" type="ORF">CCMA1212_002957</name>
</gene>
<evidence type="ECO:0000256" key="1">
    <source>
        <dbReference type="ARBA" id="ARBA00003401"/>
    </source>
</evidence>
<comment type="function">
    <text evidence="1 3">Regulator of type 1 phosphatases which maintains protein phosphatase activity under strict control.</text>
</comment>
<feature type="compositionally biased region" description="Low complexity" evidence="4">
    <location>
        <begin position="110"/>
        <end position="120"/>
    </location>
</feature>
<dbReference type="PANTHER" id="PTHR20835:SF0">
    <property type="entry name" value="E3 UBIQUITIN-PROTEIN LIGASE PPP1R11"/>
    <property type="match status" value="1"/>
</dbReference>
<feature type="compositionally biased region" description="Basic and acidic residues" evidence="4">
    <location>
        <begin position="1"/>
        <end position="10"/>
    </location>
</feature>
<dbReference type="Proteomes" id="UP001642720">
    <property type="component" value="Unassembled WGS sequence"/>
</dbReference>
<accession>A0ABY2HAC1</accession>
<sequence>MTSLNKDGKITRQNFPPKGAATIMSQQQERRAQAPAASQTTTTTTADTPRSETTETQPSVILRLRGGHTANGRSVQWADDVVDNEGLGRKKSKVCCIYHRPKAVDESSDESSSSDSSSSDSDSDSEAESKSKRPVGDEHDCGHSHDHGHRHHRGRGKGANGKKKRAPSPNAYEKMPKYKPKETDKEVPK</sequence>
<dbReference type="PANTHER" id="PTHR20835">
    <property type="entry name" value="E3 UBIQUITIN-PROTEIN LIGASE PPP1R11-RELATED"/>
    <property type="match status" value="1"/>
</dbReference>
<feature type="compositionally biased region" description="Basic residues" evidence="4">
    <location>
        <begin position="146"/>
        <end position="166"/>
    </location>
</feature>
<evidence type="ECO:0000256" key="4">
    <source>
        <dbReference type="SAM" id="MobiDB-lite"/>
    </source>
</evidence>
<dbReference type="GeneID" id="300574773"/>
<evidence type="ECO:0000256" key="2">
    <source>
        <dbReference type="ARBA" id="ARBA00005605"/>
    </source>
</evidence>
<feature type="region of interest" description="Disordered" evidence="4">
    <location>
        <begin position="1"/>
        <end position="189"/>
    </location>
</feature>
<evidence type="ECO:0000313" key="6">
    <source>
        <dbReference type="Proteomes" id="UP001642720"/>
    </source>
</evidence>
<comment type="subcellular location">
    <subcellularLocation>
        <location evidence="3">Nucleus</location>
    </subcellularLocation>
</comment>
<reference evidence="5 6" key="1">
    <citation type="submission" date="2018-01" db="EMBL/GenBank/DDBJ databases">
        <title>Genome characterization of the sugarcane-associated fungus Trichoderma ghanense CCMA-1212 and their application in lignocelulose bioconversion.</title>
        <authorList>
            <person name="Steindorff A.S."/>
            <person name="Mendes T.D."/>
            <person name="Vilela E.S.D."/>
            <person name="Rodrigues D.S."/>
            <person name="Formighieri E.F."/>
            <person name="Melo I.S."/>
            <person name="Favaro L.C.L."/>
        </authorList>
    </citation>
    <scope>NUCLEOTIDE SEQUENCE [LARGE SCALE GENOMIC DNA]</scope>
    <source>
        <strain evidence="5 6">CCMA-1212</strain>
    </source>
</reference>
<evidence type="ECO:0000256" key="3">
    <source>
        <dbReference type="RuleBase" id="RU367162"/>
    </source>
</evidence>
<keyword evidence="6" id="KW-1185">Reference proteome</keyword>
<organism evidence="5 6">
    <name type="scientific">Trichoderma ghanense</name>
    <dbReference type="NCBI Taxonomy" id="65468"/>
    <lineage>
        <taxon>Eukaryota</taxon>
        <taxon>Fungi</taxon>
        <taxon>Dikarya</taxon>
        <taxon>Ascomycota</taxon>
        <taxon>Pezizomycotina</taxon>
        <taxon>Sordariomycetes</taxon>
        <taxon>Hypocreomycetidae</taxon>
        <taxon>Hypocreales</taxon>
        <taxon>Hypocreaceae</taxon>
        <taxon>Trichoderma</taxon>
    </lineage>
</organism>
<dbReference type="EMBL" id="PPTA01000003">
    <property type="protein sequence ID" value="TFB05257.1"/>
    <property type="molecule type" value="Genomic_DNA"/>
</dbReference>
<feature type="compositionally biased region" description="Low complexity" evidence="4">
    <location>
        <begin position="33"/>
        <end position="48"/>
    </location>
</feature>
<dbReference type="RefSeq" id="XP_073561458.1">
    <property type="nucleotide sequence ID" value="XM_073700323.1"/>
</dbReference>
<proteinExistence type="inferred from homology"/>
<dbReference type="Pfam" id="PF07491">
    <property type="entry name" value="PPI_Ypi1"/>
    <property type="match status" value="1"/>
</dbReference>
<feature type="compositionally biased region" description="Basic and acidic residues" evidence="4">
    <location>
        <begin position="174"/>
        <end position="189"/>
    </location>
</feature>
<feature type="compositionally biased region" description="Basic and acidic residues" evidence="4">
    <location>
        <begin position="127"/>
        <end position="145"/>
    </location>
</feature>